<evidence type="ECO:0000256" key="6">
    <source>
        <dbReference type="HAMAP-Rule" id="MF_00147"/>
    </source>
</evidence>
<evidence type="ECO:0000256" key="7">
    <source>
        <dbReference type="RuleBase" id="RU363013"/>
    </source>
</evidence>
<protein>
    <recommendedName>
        <fullName evidence="6 7">Triosephosphate isomerase</fullName>
        <shortName evidence="6">TIM</shortName>
        <shortName evidence="6">TPI</shortName>
        <ecNumber evidence="6 7">5.3.1.1</ecNumber>
    </recommendedName>
    <alternativeName>
        <fullName evidence="6">Triose-phosphate isomerase</fullName>
    </alternativeName>
</protein>
<dbReference type="InterPro" id="IPR000652">
    <property type="entry name" value="Triosephosphate_isomerase"/>
</dbReference>
<evidence type="ECO:0000256" key="2">
    <source>
        <dbReference type="ARBA" id="ARBA00022432"/>
    </source>
</evidence>
<dbReference type="PANTHER" id="PTHR21139">
    <property type="entry name" value="TRIOSEPHOSPHATE ISOMERASE"/>
    <property type="match status" value="1"/>
</dbReference>
<comment type="subcellular location">
    <subcellularLocation>
        <location evidence="6 7">Cytoplasm</location>
    </subcellularLocation>
</comment>
<keyword evidence="4 6" id="KW-0324">Glycolysis</keyword>
<comment type="pathway">
    <text evidence="6 7">Carbohydrate biosynthesis; gluconeogenesis.</text>
</comment>
<dbReference type="Gene3D" id="3.20.20.70">
    <property type="entry name" value="Aldolase class I"/>
    <property type="match status" value="1"/>
</dbReference>
<comment type="subunit">
    <text evidence="6 7">Homodimer.</text>
</comment>
<dbReference type="Proteomes" id="UP001177160">
    <property type="component" value="Unassembled WGS sequence"/>
</dbReference>
<name>A0ABT2Y9U6_9MOLU</name>
<comment type="pathway">
    <text evidence="6 7">Carbohydrate degradation; glycolysis; D-glyceraldehyde 3-phosphate from glycerone phosphate: step 1/1.</text>
</comment>
<dbReference type="EMBL" id="JAOVQM010000010">
    <property type="protein sequence ID" value="MCV2232800.1"/>
    <property type="molecule type" value="Genomic_DNA"/>
</dbReference>
<evidence type="ECO:0000313" key="9">
    <source>
        <dbReference type="Proteomes" id="UP001177160"/>
    </source>
</evidence>
<dbReference type="Pfam" id="PF00121">
    <property type="entry name" value="TIM"/>
    <property type="match status" value="1"/>
</dbReference>
<dbReference type="SUPFAM" id="SSF51351">
    <property type="entry name" value="Triosephosphate isomerase (TIM)"/>
    <property type="match status" value="1"/>
</dbReference>
<comment type="catalytic activity">
    <reaction evidence="6 7">
        <text>D-glyceraldehyde 3-phosphate = dihydroxyacetone phosphate</text>
        <dbReference type="Rhea" id="RHEA:18585"/>
        <dbReference type="ChEBI" id="CHEBI:57642"/>
        <dbReference type="ChEBI" id="CHEBI:59776"/>
        <dbReference type="EC" id="5.3.1.1"/>
    </reaction>
</comment>
<reference evidence="8" key="1">
    <citation type="submission" date="2022-09" db="EMBL/GenBank/DDBJ databases">
        <title>Novel Mycoplasma species identified in domestic and wild animals.</title>
        <authorList>
            <person name="Volokhov D.V."/>
            <person name="Furtak V.A."/>
            <person name="Zagorodnyaya T.A."/>
        </authorList>
    </citation>
    <scope>NUCLEOTIDE SEQUENCE</scope>
    <source>
        <strain evidence="8">Oakley</strain>
    </source>
</reference>
<dbReference type="InterPro" id="IPR020861">
    <property type="entry name" value="Triosephosphate_isomerase_AS"/>
</dbReference>
<comment type="function">
    <text evidence="6">Involved in the gluconeogenesis. Catalyzes stereospecifically the conversion of dihydroxyacetone phosphate (DHAP) to D-glyceraldehyde-3-phosphate (G3P).</text>
</comment>
<keyword evidence="3 6" id="KW-0963">Cytoplasm</keyword>
<gene>
    <name evidence="6 8" type="primary">tpiA</name>
    <name evidence="8" type="ORF">N7548_08210</name>
</gene>
<accession>A0ABT2Y9U6</accession>
<dbReference type="EC" id="5.3.1.1" evidence="6 7"/>
<dbReference type="InterPro" id="IPR013785">
    <property type="entry name" value="Aldolase_TIM"/>
</dbReference>
<feature type="active site" description="Electrophile" evidence="6">
    <location>
        <position position="97"/>
    </location>
</feature>
<keyword evidence="9" id="KW-1185">Reference proteome</keyword>
<dbReference type="NCBIfam" id="TIGR00419">
    <property type="entry name" value="tim"/>
    <property type="match status" value="1"/>
</dbReference>
<dbReference type="CDD" id="cd00311">
    <property type="entry name" value="TIM"/>
    <property type="match status" value="1"/>
</dbReference>
<dbReference type="InterPro" id="IPR035990">
    <property type="entry name" value="TIM_sf"/>
</dbReference>
<feature type="binding site" evidence="6">
    <location>
        <begin position="12"/>
        <end position="14"/>
    </location>
    <ligand>
        <name>substrate</name>
    </ligand>
</feature>
<evidence type="ECO:0000256" key="1">
    <source>
        <dbReference type="ARBA" id="ARBA00007422"/>
    </source>
</evidence>
<dbReference type="PANTHER" id="PTHR21139:SF42">
    <property type="entry name" value="TRIOSEPHOSPHATE ISOMERASE"/>
    <property type="match status" value="1"/>
</dbReference>
<dbReference type="PROSITE" id="PS00171">
    <property type="entry name" value="TIM_1"/>
    <property type="match status" value="1"/>
</dbReference>
<keyword evidence="2 6" id="KW-0312">Gluconeogenesis</keyword>
<sequence>MNNLRRPVIAGNWKMYKTRDEALQFIYAVNQEVPNREVVESVVCANDVFLRDLVKRQGENIKIGAQNMHYAENGAFTGETSPLMLETTGVEYVIIGHSERRAMFNESDETVNLKVHAAIKHELTPIICVGESLEIREAGTTDAVVKNQVVKAYLNIDRHQALKTIVAYEPIWAIGTGKTATPEQAEETIKNIRGVLKELYGEDVSSRVRILYGGSVNTKNVDSLLAQENIDGALVGGASLDAASYLTLVNAAKK</sequence>
<comment type="caution">
    <text evidence="8">The sequence shown here is derived from an EMBL/GenBank/DDBJ whole genome shotgun (WGS) entry which is preliminary data.</text>
</comment>
<evidence type="ECO:0000256" key="5">
    <source>
        <dbReference type="ARBA" id="ARBA00023235"/>
    </source>
</evidence>
<evidence type="ECO:0000256" key="3">
    <source>
        <dbReference type="ARBA" id="ARBA00022490"/>
    </source>
</evidence>
<feature type="binding site" evidence="6">
    <location>
        <position position="175"/>
    </location>
    <ligand>
        <name>substrate</name>
    </ligand>
</feature>
<organism evidence="8 9">
    <name type="scientific">Paracholeplasma manati</name>
    <dbReference type="NCBI Taxonomy" id="591373"/>
    <lineage>
        <taxon>Bacteria</taxon>
        <taxon>Bacillati</taxon>
        <taxon>Mycoplasmatota</taxon>
        <taxon>Mollicutes</taxon>
        <taxon>Acholeplasmatales</taxon>
        <taxon>Acholeplasmataceae</taxon>
        <taxon>Paracholeplasma</taxon>
    </lineage>
</organism>
<evidence type="ECO:0000256" key="4">
    <source>
        <dbReference type="ARBA" id="ARBA00023152"/>
    </source>
</evidence>
<dbReference type="PROSITE" id="PS51440">
    <property type="entry name" value="TIM_2"/>
    <property type="match status" value="1"/>
</dbReference>
<evidence type="ECO:0000313" key="8">
    <source>
        <dbReference type="EMBL" id="MCV2232800.1"/>
    </source>
</evidence>
<dbReference type="RefSeq" id="WP_263608989.1">
    <property type="nucleotide sequence ID" value="NZ_JAOVQM010000010.1"/>
</dbReference>
<proteinExistence type="inferred from homology"/>
<dbReference type="InterPro" id="IPR022896">
    <property type="entry name" value="TrioseP_Isoase_bac/euk"/>
</dbReference>
<comment type="similarity">
    <text evidence="1 6 7">Belongs to the triosephosphate isomerase family.</text>
</comment>
<dbReference type="HAMAP" id="MF_00147_B">
    <property type="entry name" value="TIM_B"/>
    <property type="match status" value="1"/>
</dbReference>
<feature type="binding site" evidence="6">
    <location>
        <begin position="236"/>
        <end position="237"/>
    </location>
    <ligand>
        <name>substrate</name>
    </ligand>
</feature>
<feature type="binding site" evidence="6">
    <location>
        <position position="215"/>
    </location>
    <ligand>
        <name>substrate</name>
    </ligand>
</feature>
<dbReference type="GO" id="GO:0004807">
    <property type="term" value="F:triose-phosphate isomerase activity"/>
    <property type="evidence" value="ECO:0007669"/>
    <property type="project" value="UniProtKB-EC"/>
</dbReference>
<feature type="active site" description="Proton acceptor" evidence="6">
    <location>
        <position position="169"/>
    </location>
</feature>
<keyword evidence="5 6" id="KW-0413">Isomerase</keyword>